<protein>
    <recommendedName>
        <fullName evidence="1">Integrase zinc-binding domain-containing protein</fullName>
    </recommendedName>
</protein>
<reference evidence="2" key="1">
    <citation type="journal article" date="2018" name="Genome Biol. Evol.">
        <title>Genomics and development of Lentinus tigrinus, a white-rot wood-decaying mushroom with dimorphic fruiting bodies.</title>
        <authorList>
            <person name="Wu B."/>
            <person name="Xu Z."/>
            <person name="Knudson A."/>
            <person name="Carlson A."/>
            <person name="Chen N."/>
            <person name="Kovaka S."/>
            <person name="LaButti K."/>
            <person name="Lipzen A."/>
            <person name="Pennachio C."/>
            <person name="Riley R."/>
            <person name="Schakwitz W."/>
            <person name="Umezawa K."/>
            <person name="Ohm R.A."/>
            <person name="Grigoriev I.V."/>
            <person name="Nagy L.G."/>
            <person name="Gibbons J."/>
            <person name="Hibbett D."/>
        </authorList>
    </citation>
    <scope>NUCLEOTIDE SEQUENCE [LARGE SCALE GENOMIC DNA]</scope>
    <source>
        <strain evidence="2">ALCF2SS1-6</strain>
    </source>
</reference>
<keyword evidence="3" id="KW-1185">Reference proteome</keyword>
<accession>A0A5C2RWF7</accession>
<dbReference type="EMBL" id="ML122295">
    <property type="protein sequence ID" value="RPD55519.1"/>
    <property type="molecule type" value="Genomic_DNA"/>
</dbReference>
<feature type="domain" description="Integrase zinc-binding" evidence="1">
    <location>
        <begin position="58"/>
        <end position="97"/>
    </location>
</feature>
<gene>
    <name evidence="2" type="ORF">L227DRAFT_510055</name>
</gene>
<proteinExistence type="predicted"/>
<evidence type="ECO:0000259" key="1">
    <source>
        <dbReference type="Pfam" id="PF17921"/>
    </source>
</evidence>
<dbReference type="OrthoDB" id="3249394at2759"/>
<evidence type="ECO:0000313" key="2">
    <source>
        <dbReference type="EMBL" id="RPD55519.1"/>
    </source>
</evidence>
<dbReference type="InterPro" id="IPR041588">
    <property type="entry name" value="Integrase_H2C2"/>
</dbReference>
<dbReference type="Proteomes" id="UP000313359">
    <property type="component" value="Unassembled WGS sequence"/>
</dbReference>
<name>A0A5C2RWF7_9APHY</name>
<dbReference type="STRING" id="1328759.A0A5C2RWF7"/>
<sequence>MDATEGQYRDIPSDIEYRTRRSEFEHFQYIDRLMYKTEARTYQLCVPDVFVGSRRVWEILLQQAHSILAHLGSKKTLEYLCSEVWWQPEMVSDVTHCIL</sequence>
<organism evidence="2 3">
    <name type="scientific">Lentinus tigrinus ALCF2SS1-6</name>
    <dbReference type="NCBI Taxonomy" id="1328759"/>
    <lineage>
        <taxon>Eukaryota</taxon>
        <taxon>Fungi</taxon>
        <taxon>Dikarya</taxon>
        <taxon>Basidiomycota</taxon>
        <taxon>Agaricomycotina</taxon>
        <taxon>Agaricomycetes</taxon>
        <taxon>Polyporales</taxon>
        <taxon>Polyporaceae</taxon>
        <taxon>Lentinus</taxon>
    </lineage>
</organism>
<evidence type="ECO:0000313" key="3">
    <source>
        <dbReference type="Proteomes" id="UP000313359"/>
    </source>
</evidence>
<dbReference type="AlphaFoldDB" id="A0A5C2RWF7"/>
<dbReference type="Pfam" id="PF17921">
    <property type="entry name" value="Integrase_H2C2"/>
    <property type="match status" value="1"/>
</dbReference>
<dbReference type="Gene3D" id="1.10.340.70">
    <property type="match status" value="1"/>
</dbReference>